<proteinExistence type="predicted"/>
<dbReference type="AlphaFoldDB" id="A0A0F9UI51"/>
<name>A0A0F9UI51_9ZZZZ</name>
<evidence type="ECO:0000313" key="1">
    <source>
        <dbReference type="EMBL" id="KKN87052.1"/>
    </source>
</evidence>
<reference evidence="1" key="1">
    <citation type="journal article" date="2015" name="Nature">
        <title>Complex archaea that bridge the gap between prokaryotes and eukaryotes.</title>
        <authorList>
            <person name="Spang A."/>
            <person name="Saw J.H."/>
            <person name="Jorgensen S.L."/>
            <person name="Zaremba-Niedzwiedzka K."/>
            <person name="Martijn J."/>
            <person name="Lind A.E."/>
            <person name="van Eijk R."/>
            <person name="Schleper C."/>
            <person name="Guy L."/>
            <person name="Ettema T.J."/>
        </authorList>
    </citation>
    <scope>NUCLEOTIDE SEQUENCE</scope>
</reference>
<protein>
    <submittedName>
        <fullName evidence="1">Uncharacterized protein</fullName>
    </submittedName>
</protein>
<gene>
    <name evidence="1" type="ORF">LCGC14_0263220</name>
</gene>
<accession>A0A0F9UI51</accession>
<comment type="caution">
    <text evidence="1">The sequence shown here is derived from an EMBL/GenBank/DDBJ whole genome shotgun (WGS) entry which is preliminary data.</text>
</comment>
<sequence>MGEIIARFADGRFLMQEDKAAETGTISGGHLFFRVAHIGTIERVLSIDASMSGRPDEKVAIELRDVAISGDTLRLQLRRRDLGQTILASSLVFNQSGVQGPWSGFALGRGTLALGRLSGVTSGLNWYDPVASSVFVSGILRIVANVIGF</sequence>
<dbReference type="EMBL" id="LAZR01000142">
    <property type="protein sequence ID" value="KKN87052.1"/>
    <property type="molecule type" value="Genomic_DNA"/>
</dbReference>
<organism evidence="1">
    <name type="scientific">marine sediment metagenome</name>
    <dbReference type="NCBI Taxonomy" id="412755"/>
    <lineage>
        <taxon>unclassified sequences</taxon>
        <taxon>metagenomes</taxon>
        <taxon>ecological metagenomes</taxon>
    </lineage>
</organism>